<gene>
    <name evidence="1" type="ORF">HID58_028957</name>
</gene>
<evidence type="ECO:0000313" key="1">
    <source>
        <dbReference type="EMBL" id="KAH0914511.1"/>
    </source>
</evidence>
<keyword evidence="2" id="KW-1185">Reference proteome</keyword>
<accession>A0ABQ8CDS6</accession>
<comment type="caution">
    <text evidence="1">The sequence shown here is derived from an EMBL/GenBank/DDBJ whole genome shotgun (WGS) entry which is preliminary data.</text>
</comment>
<name>A0ABQ8CDS6_BRANA</name>
<protein>
    <submittedName>
        <fullName evidence="1">Uncharacterized protein</fullName>
    </submittedName>
</protein>
<dbReference type="EMBL" id="JAGKQM010000008">
    <property type="protein sequence ID" value="KAH0914511.1"/>
    <property type="molecule type" value="Genomic_DNA"/>
</dbReference>
<organism evidence="1 2">
    <name type="scientific">Brassica napus</name>
    <name type="common">Rape</name>
    <dbReference type="NCBI Taxonomy" id="3708"/>
    <lineage>
        <taxon>Eukaryota</taxon>
        <taxon>Viridiplantae</taxon>
        <taxon>Streptophyta</taxon>
        <taxon>Embryophyta</taxon>
        <taxon>Tracheophyta</taxon>
        <taxon>Spermatophyta</taxon>
        <taxon>Magnoliopsida</taxon>
        <taxon>eudicotyledons</taxon>
        <taxon>Gunneridae</taxon>
        <taxon>Pentapetalae</taxon>
        <taxon>rosids</taxon>
        <taxon>malvids</taxon>
        <taxon>Brassicales</taxon>
        <taxon>Brassicaceae</taxon>
        <taxon>Brassiceae</taxon>
        <taxon>Brassica</taxon>
    </lineage>
</organism>
<proteinExistence type="predicted"/>
<dbReference type="Proteomes" id="UP000824890">
    <property type="component" value="Unassembled WGS sequence"/>
</dbReference>
<evidence type="ECO:0000313" key="2">
    <source>
        <dbReference type="Proteomes" id="UP000824890"/>
    </source>
</evidence>
<sequence>MGSGVRTTRERAFWCRSHHHPPSVLVCTLLLRSRAHLLLLLVLLLEDHPNSSLLARRFRRPFPSGEISSRKDMESLDPGPVTLLSDRYMRGDSCVSQNRLGRLWTYPRRCGERSSSGSFAFQLLLQFPLYLSLHGSLGFALEDWLLFCVVVTDTIIVGTVLRFSKAAIGGAMDSAGFLSGFSCFTGVSFQS</sequence>
<reference evidence="1 2" key="1">
    <citation type="submission" date="2021-05" db="EMBL/GenBank/DDBJ databases">
        <title>Genome Assembly of Synthetic Allotetraploid Brassica napus Reveals Homoeologous Exchanges between Subgenomes.</title>
        <authorList>
            <person name="Davis J.T."/>
        </authorList>
    </citation>
    <scope>NUCLEOTIDE SEQUENCE [LARGE SCALE GENOMIC DNA]</scope>
    <source>
        <strain evidence="2">cv. Da-Ae</strain>
        <tissue evidence="1">Seedling</tissue>
    </source>
</reference>